<accession>A0A0C3PXU6</accession>
<protein>
    <submittedName>
        <fullName evidence="2">Uncharacterized protein</fullName>
    </submittedName>
</protein>
<gene>
    <name evidence="2" type="ORF">M404DRAFT_18134</name>
</gene>
<evidence type="ECO:0000313" key="3">
    <source>
        <dbReference type="Proteomes" id="UP000054217"/>
    </source>
</evidence>
<evidence type="ECO:0000256" key="1">
    <source>
        <dbReference type="SAM" id="MobiDB-lite"/>
    </source>
</evidence>
<proteinExistence type="predicted"/>
<reference evidence="2 3" key="1">
    <citation type="submission" date="2014-04" db="EMBL/GenBank/DDBJ databases">
        <authorList>
            <consortium name="DOE Joint Genome Institute"/>
            <person name="Kuo A."/>
            <person name="Kohler A."/>
            <person name="Costa M.D."/>
            <person name="Nagy L.G."/>
            <person name="Floudas D."/>
            <person name="Copeland A."/>
            <person name="Barry K.W."/>
            <person name="Cichocki N."/>
            <person name="Veneault-Fourrey C."/>
            <person name="LaButti K."/>
            <person name="Lindquist E.A."/>
            <person name="Lipzen A."/>
            <person name="Lundell T."/>
            <person name="Morin E."/>
            <person name="Murat C."/>
            <person name="Sun H."/>
            <person name="Tunlid A."/>
            <person name="Henrissat B."/>
            <person name="Grigoriev I.V."/>
            <person name="Hibbett D.S."/>
            <person name="Martin F."/>
            <person name="Nordberg H.P."/>
            <person name="Cantor M.N."/>
            <person name="Hua S.X."/>
        </authorList>
    </citation>
    <scope>NUCLEOTIDE SEQUENCE [LARGE SCALE GENOMIC DNA]</scope>
    <source>
        <strain evidence="2 3">Marx 270</strain>
    </source>
</reference>
<evidence type="ECO:0000313" key="2">
    <source>
        <dbReference type="EMBL" id="KIO13864.1"/>
    </source>
</evidence>
<name>A0A0C3PXU6_PISTI</name>
<keyword evidence="3" id="KW-1185">Reference proteome</keyword>
<dbReference type="EMBL" id="KN831945">
    <property type="protein sequence ID" value="KIO13864.1"/>
    <property type="molecule type" value="Genomic_DNA"/>
</dbReference>
<reference evidence="3" key="2">
    <citation type="submission" date="2015-01" db="EMBL/GenBank/DDBJ databases">
        <title>Evolutionary Origins and Diversification of the Mycorrhizal Mutualists.</title>
        <authorList>
            <consortium name="DOE Joint Genome Institute"/>
            <consortium name="Mycorrhizal Genomics Consortium"/>
            <person name="Kohler A."/>
            <person name="Kuo A."/>
            <person name="Nagy L.G."/>
            <person name="Floudas D."/>
            <person name="Copeland A."/>
            <person name="Barry K.W."/>
            <person name="Cichocki N."/>
            <person name="Veneault-Fourrey C."/>
            <person name="LaButti K."/>
            <person name="Lindquist E.A."/>
            <person name="Lipzen A."/>
            <person name="Lundell T."/>
            <person name="Morin E."/>
            <person name="Murat C."/>
            <person name="Riley R."/>
            <person name="Ohm R."/>
            <person name="Sun H."/>
            <person name="Tunlid A."/>
            <person name="Henrissat B."/>
            <person name="Grigoriev I.V."/>
            <person name="Hibbett D.S."/>
            <person name="Martin F."/>
        </authorList>
    </citation>
    <scope>NUCLEOTIDE SEQUENCE [LARGE SCALE GENOMIC DNA]</scope>
    <source>
        <strain evidence="3">Marx 270</strain>
    </source>
</reference>
<dbReference type="Proteomes" id="UP000054217">
    <property type="component" value="Unassembled WGS sequence"/>
</dbReference>
<feature type="compositionally biased region" description="Acidic residues" evidence="1">
    <location>
        <begin position="96"/>
        <end position="107"/>
    </location>
</feature>
<organism evidence="2 3">
    <name type="scientific">Pisolithus tinctorius Marx 270</name>
    <dbReference type="NCBI Taxonomy" id="870435"/>
    <lineage>
        <taxon>Eukaryota</taxon>
        <taxon>Fungi</taxon>
        <taxon>Dikarya</taxon>
        <taxon>Basidiomycota</taxon>
        <taxon>Agaricomycotina</taxon>
        <taxon>Agaricomycetes</taxon>
        <taxon>Agaricomycetidae</taxon>
        <taxon>Boletales</taxon>
        <taxon>Sclerodermatineae</taxon>
        <taxon>Pisolithaceae</taxon>
        <taxon>Pisolithus</taxon>
    </lineage>
</organism>
<dbReference type="InParanoid" id="A0A0C3PXU6"/>
<feature type="region of interest" description="Disordered" evidence="1">
    <location>
        <begin position="87"/>
        <end position="107"/>
    </location>
</feature>
<sequence>MAPTTVKIIKNVIILEVENLLQGWPAYVINFTPENPGPHKLILHLKNPKKYVKVDSDDEDEAMIAEYRALTSNSDVKIMVAAIWPEEASRSGSPEDTSDEETSDNEEMTCDMTLPITTLAVPVQLHRTLNQFPPVKRKTFDENWPPHRPHAFRKISPDTSIAMYDVFLTFPAAVRPVLEAISSGSGEEVAKSNGMSEV</sequence>
<dbReference type="OrthoDB" id="2611774at2759"/>
<dbReference type="AlphaFoldDB" id="A0A0C3PXU6"/>
<dbReference type="HOGENOM" id="CLU_090730_0_0_1"/>